<dbReference type="SUPFAM" id="SSF47413">
    <property type="entry name" value="lambda repressor-like DNA-binding domains"/>
    <property type="match status" value="1"/>
</dbReference>
<gene>
    <name evidence="3" type="ORF">BC739_002508</name>
</gene>
<accession>A0ABR6BEK6</accession>
<dbReference type="SUPFAM" id="SSF52540">
    <property type="entry name" value="P-loop containing nucleoside triphosphate hydrolases"/>
    <property type="match status" value="1"/>
</dbReference>
<dbReference type="InterPro" id="IPR019734">
    <property type="entry name" value="TPR_rpt"/>
</dbReference>
<dbReference type="InterPro" id="IPR011990">
    <property type="entry name" value="TPR-like_helical_dom_sf"/>
</dbReference>
<dbReference type="PRINTS" id="PR00364">
    <property type="entry name" value="DISEASERSIST"/>
</dbReference>
<proteinExistence type="predicted"/>
<feature type="repeat" description="TPR" evidence="1">
    <location>
        <begin position="697"/>
        <end position="730"/>
    </location>
</feature>
<dbReference type="PANTHER" id="PTHR47691">
    <property type="entry name" value="REGULATOR-RELATED"/>
    <property type="match status" value="1"/>
</dbReference>
<dbReference type="Pfam" id="PF13424">
    <property type="entry name" value="TPR_12"/>
    <property type="match status" value="2"/>
</dbReference>
<evidence type="ECO:0000256" key="1">
    <source>
        <dbReference type="PROSITE-ProRule" id="PRU00339"/>
    </source>
</evidence>
<dbReference type="InterPro" id="IPR001387">
    <property type="entry name" value="Cro/C1-type_HTH"/>
</dbReference>
<dbReference type="PROSITE" id="PS50005">
    <property type="entry name" value="TPR"/>
    <property type="match status" value="2"/>
</dbReference>
<dbReference type="Gene3D" id="1.25.40.10">
    <property type="entry name" value="Tetratricopeptide repeat domain"/>
    <property type="match status" value="2"/>
</dbReference>
<dbReference type="Gene3D" id="3.40.50.300">
    <property type="entry name" value="P-loop containing nucleotide triphosphate hydrolases"/>
    <property type="match status" value="1"/>
</dbReference>
<dbReference type="SUPFAM" id="SSF48452">
    <property type="entry name" value="TPR-like"/>
    <property type="match status" value="1"/>
</dbReference>
<dbReference type="Pfam" id="PF13560">
    <property type="entry name" value="HTH_31"/>
    <property type="match status" value="1"/>
</dbReference>
<dbReference type="Gene3D" id="1.10.260.40">
    <property type="entry name" value="lambda repressor-like DNA-binding domains"/>
    <property type="match status" value="1"/>
</dbReference>
<dbReference type="Proteomes" id="UP000517916">
    <property type="component" value="Unassembled WGS sequence"/>
</dbReference>
<evidence type="ECO:0000313" key="3">
    <source>
        <dbReference type="EMBL" id="MBA8925309.1"/>
    </source>
</evidence>
<evidence type="ECO:0000259" key="2">
    <source>
        <dbReference type="PROSITE" id="PS50943"/>
    </source>
</evidence>
<protein>
    <submittedName>
        <fullName evidence="3">Tetratricopeptide (TPR) repeat protein/DNA-binding XRE family transcriptional regulator</fullName>
    </submittedName>
</protein>
<dbReference type="SMART" id="SM00028">
    <property type="entry name" value="TPR"/>
    <property type="match status" value="5"/>
</dbReference>
<dbReference type="CDD" id="cd00093">
    <property type="entry name" value="HTH_XRE"/>
    <property type="match status" value="1"/>
</dbReference>
<dbReference type="InterPro" id="IPR027417">
    <property type="entry name" value="P-loop_NTPase"/>
</dbReference>
<comment type="caution">
    <text evidence="3">The sequence shown here is derived from an EMBL/GenBank/DDBJ whole genome shotgun (WGS) entry which is preliminary data.</text>
</comment>
<feature type="repeat" description="TPR" evidence="1">
    <location>
        <begin position="660"/>
        <end position="693"/>
    </location>
</feature>
<dbReference type="EMBL" id="JACJID010000002">
    <property type="protein sequence ID" value="MBA8925309.1"/>
    <property type="molecule type" value="Genomic_DNA"/>
</dbReference>
<keyword evidence="4" id="KW-1185">Reference proteome</keyword>
<keyword evidence="1" id="KW-0802">TPR repeat</keyword>
<dbReference type="PANTHER" id="PTHR47691:SF3">
    <property type="entry name" value="HTH-TYPE TRANSCRIPTIONAL REGULATOR RV0890C-RELATED"/>
    <property type="match status" value="1"/>
</dbReference>
<dbReference type="PROSITE" id="PS50943">
    <property type="entry name" value="HTH_CROC1"/>
    <property type="match status" value="1"/>
</dbReference>
<name>A0ABR6BEK6_9PSEU</name>
<sequence length="753" mass="80560">MTGQFNVLLRQFRRQAGMTQEQLAERAGVGARTIRGFETGERTDPRVVTVRLLADALGLAPNERDKLLAAAVGADPGEPAGPVPRQLPAPPGVFVGRRRELDALTVAMDGGAVEGATVVISAISGGGGVGKTWLALNWAHQHLAEFPDGQLFVDLRGFAPSGRPMAPAEAVRGFLDALGVPPAAIPADVDAQIGLYRSLVADRRMLIVLDNARDATQAAPLLPGGPTCTVVVTSRDRLAGLVAAHNTRPIALGVLDETDARDLLARRLGEQRLTEEPDATADLLASCAGLPLALAVVAARAALRPDIPLAVLAAELRDAATRLGALDAGDSAASVQAALSWTHAALDPEQADVFAKLGIAPGPDISLTAAAALTGLPVERVGSALRKLELTSLIEQHVPGRYRMHDLVRLHATERANRDLSRTTREVALRQLVDFCLHTAFTADRLVNPTRQPIHPADPIGEHHPLADQAAAWAWFDAEHTNLLAAHQLAVHLGWHTAVWQLAWALQSFLWRRGHLQDNLAAWQAGLPAAQQSGDLAAHAIAHRLLGRAHTFLGHNAEAVHHLRQALTMTEGAGDVSGQAHTHQVLMKAWEQQGNGERALEHATSALRLFQVLGDPVGEAEALNNLGWHEARLGQYEQARAHCEAALDLHRQHQSSYGEALTLTSLGYIALHTGQHTEALRHYQQALPLFSSAYDEADALDELGQTHHALGQSEQASAAWQQALELYQAQHRTAEADQVRAAMSALPSSPADR</sequence>
<reference evidence="3 4" key="1">
    <citation type="submission" date="2020-08" db="EMBL/GenBank/DDBJ databases">
        <title>Genomic Encyclopedia of Archaeal and Bacterial Type Strains, Phase II (KMG-II): from individual species to whole genera.</title>
        <authorList>
            <person name="Goeker M."/>
        </authorList>
    </citation>
    <scope>NUCLEOTIDE SEQUENCE [LARGE SCALE GENOMIC DNA]</scope>
    <source>
        <strain evidence="3 4">DSM 43850</strain>
    </source>
</reference>
<evidence type="ECO:0000313" key="4">
    <source>
        <dbReference type="Proteomes" id="UP000517916"/>
    </source>
</evidence>
<dbReference type="SMART" id="SM00530">
    <property type="entry name" value="HTH_XRE"/>
    <property type="match status" value="1"/>
</dbReference>
<dbReference type="InterPro" id="IPR010982">
    <property type="entry name" value="Lambda_DNA-bd_dom_sf"/>
</dbReference>
<organism evidence="3 4">
    <name type="scientific">Kutzneria viridogrisea</name>
    <dbReference type="NCBI Taxonomy" id="47990"/>
    <lineage>
        <taxon>Bacteria</taxon>
        <taxon>Bacillati</taxon>
        <taxon>Actinomycetota</taxon>
        <taxon>Actinomycetes</taxon>
        <taxon>Pseudonocardiales</taxon>
        <taxon>Pseudonocardiaceae</taxon>
        <taxon>Kutzneria</taxon>
    </lineage>
</organism>
<feature type="domain" description="HTH cro/C1-type" evidence="2">
    <location>
        <begin position="9"/>
        <end position="64"/>
    </location>
</feature>
<dbReference type="RefSeq" id="WP_025360002.1">
    <property type="nucleotide sequence ID" value="NZ_BAAABQ010000084.1"/>
</dbReference>